<dbReference type="GO" id="GO:0097367">
    <property type="term" value="F:carbohydrate derivative binding"/>
    <property type="evidence" value="ECO:0007669"/>
    <property type="project" value="InterPro"/>
</dbReference>
<dbReference type="Gene3D" id="1.10.10.10">
    <property type="entry name" value="Winged helix-like DNA-binding domain superfamily/Winged helix DNA-binding domain"/>
    <property type="match status" value="1"/>
</dbReference>
<dbReference type="PANTHER" id="PTHR30514">
    <property type="entry name" value="GLUCOKINASE"/>
    <property type="match status" value="1"/>
</dbReference>
<reference evidence="7" key="1">
    <citation type="submission" date="2015-12" db="EMBL/GenBank/DDBJ databases">
        <authorList>
            <person name="Lauer A."/>
            <person name="Humrighouse B."/>
            <person name="Loparev V."/>
            <person name="Shewmaker P.L."/>
            <person name="Whitney A.M."/>
            <person name="McLaughlin R.W."/>
        </authorList>
    </citation>
    <scope>NUCLEOTIDE SEQUENCE [LARGE SCALE GENOMIC DNA]</scope>
    <source>
        <strain evidence="7">LMG 26678</strain>
    </source>
</reference>
<dbReference type="CDD" id="cd05013">
    <property type="entry name" value="SIS_RpiR"/>
    <property type="match status" value="1"/>
</dbReference>
<dbReference type="PROSITE" id="PS51464">
    <property type="entry name" value="SIS"/>
    <property type="match status" value="1"/>
</dbReference>
<dbReference type="Pfam" id="PF01380">
    <property type="entry name" value="SIS"/>
    <property type="match status" value="1"/>
</dbReference>
<name>A0A0U2VDL8_9ENTE</name>
<evidence type="ECO:0000313" key="7">
    <source>
        <dbReference type="Proteomes" id="UP000067523"/>
    </source>
</evidence>
<dbReference type="InterPro" id="IPR046348">
    <property type="entry name" value="SIS_dom_sf"/>
</dbReference>
<evidence type="ECO:0000259" key="4">
    <source>
        <dbReference type="PROSITE" id="PS51071"/>
    </source>
</evidence>
<dbReference type="KEGG" id="erx:ATZ35_00515"/>
<dbReference type="Pfam" id="PF01418">
    <property type="entry name" value="HTH_6"/>
    <property type="match status" value="1"/>
</dbReference>
<dbReference type="STRING" id="118060.ATZ35_00515"/>
<dbReference type="PROSITE" id="PS51071">
    <property type="entry name" value="HTH_RPIR"/>
    <property type="match status" value="1"/>
</dbReference>
<dbReference type="InterPro" id="IPR000281">
    <property type="entry name" value="HTH_RpiR"/>
</dbReference>
<keyword evidence="7" id="KW-1185">Reference proteome</keyword>
<proteinExistence type="predicted"/>
<keyword evidence="3" id="KW-0804">Transcription</keyword>
<dbReference type="AlphaFoldDB" id="A0A0U2VDL8"/>
<dbReference type="InterPro" id="IPR047640">
    <property type="entry name" value="RpiR-like"/>
</dbReference>
<evidence type="ECO:0000256" key="2">
    <source>
        <dbReference type="ARBA" id="ARBA00023125"/>
    </source>
</evidence>
<dbReference type="EMBL" id="CP013655">
    <property type="protein sequence ID" value="ALS35691.1"/>
    <property type="molecule type" value="Genomic_DNA"/>
</dbReference>
<dbReference type="GO" id="GO:1901135">
    <property type="term" value="P:carbohydrate derivative metabolic process"/>
    <property type="evidence" value="ECO:0007669"/>
    <property type="project" value="InterPro"/>
</dbReference>
<protein>
    <recommendedName>
        <fullName evidence="8">Sugar isomerase</fullName>
    </recommendedName>
</protein>
<evidence type="ECO:0000256" key="1">
    <source>
        <dbReference type="ARBA" id="ARBA00023015"/>
    </source>
</evidence>
<feature type="domain" description="SIS" evidence="5">
    <location>
        <begin position="124"/>
        <end position="265"/>
    </location>
</feature>
<accession>A0A0U2VDL8</accession>
<evidence type="ECO:0008006" key="8">
    <source>
        <dbReference type="Google" id="ProtNLM"/>
    </source>
</evidence>
<dbReference type="Proteomes" id="UP000067523">
    <property type="component" value="Chromosome"/>
</dbReference>
<feature type="domain" description="HTH rpiR-type" evidence="4">
    <location>
        <begin position="1"/>
        <end position="75"/>
    </location>
</feature>
<gene>
    <name evidence="6" type="ORF">ATZ35_00515</name>
</gene>
<dbReference type="PANTHER" id="PTHR30514:SF10">
    <property type="entry name" value="MURR_RPIR FAMILY TRANSCRIPTIONAL REGULATOR"/>
    <property type="match status" value="1"/>
</dbReference>
<keyword evidence="1" id="KW-0805">Transcription regulation</keyword>
<dbReference type="InterPro" id="IPR036388">
    <property type="entry name" value="WH-like_DNA-bd_sf"/>
</dbReference>
<dbReference type="InterPro" id="IPR009057">
    <property type="entry name" value="Homeodomain-like_sf"/>
</dbReference>
<dbReference type="GO" id="GO:0003677">
    <property type="term" value="F:DNA binding"/>
    <property type="evidence" value="ECO:0007669"/>
    <property type="project" value="UniProtKB-KW"/>
</dbReference>
<keyword evidence="2" id="KW-0238">DNA-binding</keyword>
<dbReference type="InterPro" id="IPR001347">
    <property type="entry name" value="SIS_dom"/>
</dbReference>
<evidence type="ECO:0000313" key="6">
    <source>
        <dbReference type="EMBL" id="ALS35691.1"/>
    </source>
</evidence>
<dbReference type="RefSeq" id="WP_208928398.1">
    <property type="nucleotide sequence ID" value="NZ_CP013655.1"/>
</dbReference>
<organism evidence="6 7">
    <name type="scientific">Enterococcus rotai</name>
    <dbReference type="NCBI Taxonomy" id="118060"/>
    <lineage>
        <taxon>Bacteria</taxon>
        <taxon>Bacillati</taxon>
        <taxon>Bacillota</taxon>
        <taxon>Bacilli</taxon>
        <taxon>Lactobacillales</taxon>
        <taxon>Enterococcaceae</taxon>
        <taxon>Enterococcus</taxon>
    </lineage>
</organism>
<dbReference type="Gene3D" id="3.40.50.10490">
    <property type="entry name" value="Glucose-6-phosphate isomerase like protein, domain 1"/>
    <property type="match status" value="1"/>
</dbReference>
<dbReference type="InterPro" id="IPR035472">
    <property type="entry name" value="RpiR-like_SIS"/>
</dbReference>
<dbReference type="SUPFAM" id="SSF46689">
    <property type="entry name" value="Homeodomain-like"/>
    <property type="match status" value="1"/>
</dbReference>
<evidence type="ECO:0000256" key="3">
    <source>
        <dbReference type="ARBA" id="ARBA00023163"/>
    </source>
</evidence>
<dbReference type="SUPFAM" id="SSF53697">
    <property type="entry name" value="SIS domain"/>
    <property type="match status" value="1"/>
</dbReference>
<dbReference type="GO" id="GO:0003700">
    <property type="term" value="F:DNA-binding transcription factor activity"/>
    <property type="evidence" value="ECO:0007669"/>
    <property type="project" value="InterPro"/>
</dbReference>
<sequence length="290" mass="32864">MSIIDLIEAATFSSAEQEAVKYILRQGYDINNLTLKELSKQSFTSPATFVRVAQRIGFKGWNEFKESFLREIAYFDRQVNNIDLNIPFDNKDTIISIANKVTEIKKESLEDTVELLSYKTLSSAVDVLDSAGEIKIFASNINLLLASEFQFKMKRILKNVTLSSLEGEHIYDVLNMKEDSVALVISYSGSSKKMDEIMQTLKSKHLSIIAITSLTENLLTLNSDIVLHMTTREKLYSKIGQYSTNTSILHILDILYSAIFAKNFESNMAHIIETSKLANYRRATAKPMEE</sequence>
<evidence type="ECO:0000259" key="5">
    <source>
        <dbReference type="PROSITE" id="PS51464"/>
    </source>
</evidence>